<reference evidence="1" key="3">
    <citation type="submission" date="2025-08" db="UniProtKB">
        <authorList>
            <consortium name="Ensembl"/>
        </authorList>
    </citation>
    <scope>IDENTIFICATION</scope>
    <source>
        <strain evidence="1">C57BL/6J</strain>
    </source>
</reference>
<sequence>MSLGLIWFTLADSTIAPNFNLTAQLDFWPTLLPVRVFKEDHSLIP</sequence>
<reference evidence="1 3" key="2">
    <citation type="journal article" date="2011" name="PLoS Biol.">
        <title>Modernizing reference genome assemblies.</title>
        <authorList>
            <person name="Church D.M."/>
            <person name="Schneider V.A."/>
            <person name="Graves T."/>
            <person name="Auger K."/>
            <person name="Cunningham F."/>
            <person name="Bouk N."/>
            <person name="Chen H.C."/>
            <person name="Agarwala R."/>
            <person name="McLaren W.M."/>
            <person name="Ritchie G.R."/>
            <person name="Albracht D."/>
            <person name="Kremitzki M."/>
            <person name="Rock S."/>
            <person name="Kotkiewicz H."/>
            <person name="Kremitzki C."/>
            <person name="Wollam A."/>
            <person name="Trani L."/>
            <person name="Fulton L."/>
            <person name="Fulton R."/>
            <person name="Matthews L."/>
            <person name="Whitehead S."/>
            <person name="Chow W."/>
            <person name="Torrance J."/>
            <person name="Dunn M."/>
            <person name="Harden G."/>
            <person name="Threadgold G."/>
            <person name="Wood J."/>
            <person name="Collins J."/>
            <person name="Heath P."/>
            <person name="Griffiths G."/>
            <person name="Pelan S."/>
            <person name="Grafham D."/>
            <person name="Eichler E.E."/>
            <person name="Weinstock G."/>
            <person name="Mardis E.R."/>
            <person name="Wilson R.K."/>
            <person name="Howe K."/>
            <person name="Flicek P."/>
            <person name="Hubbard T."/>
        </authorList>
    </citation>
    <scope>NUCLEOTIDE SEQUENCE [LARGE SCALE GENOMIC DNA]</scope>
    <source>
        <strain evidence="1 3">C57BL/6J</strain>
    </source>
</reference>
<reference evidence="1 3" key="1">
    <citation type="journal article" date="2009" name="PLoS Biol.">
        <title>Lineage-specific biology revealed by a finished genome assembly of the mouse.</title>
        <authorList>
            <consortium name="Mouse Genome Sequencing Consortium"/>
            <person name="Church D.M."/>
            <person name="Goodstadt L."/>
            <person name="Hillier L.W."/>
            <person name="Zody M.C."/>
            <person name="Goldstein S."/>
            <person name="She X."/>
            <person name="Bult C.J."/>
            <person name="Agarwala R."/>
            <person name="Cherry J.L."/>
            <person name="DiCuccio M."/>
            <person name="Hlavina W."/>
            <person name="Kapustin Y."/>
            <person name="Meric P."/>
            <person name="Maglott D."/>
            <person name="Birtle Z."/>
            <person name="Marques A.C."/>
            <person name="Graves T."/>
            <person name="Zhou S."/>
            <person name="Teague B."/>
            <person name="Potamousis K."/>
            <person name="Churas C."/>
            <person name="Place M."/>
            <person name="Herschleb J."/>
            <person name="Runnheim R."/>
            <person name="Forrest D."/>
            <person name="Amos-Landgraf J."/>
            <person name="Schwartz D.C."/>
            <person name="Cheng Z."/>
            <person name="Lindblad-Toh K."/>
            <person name="Eichler E.E."/>
            <person name="Ponting C.P."/>
        </authorList>
    </citation>
    <scope>NUCLEOTIDE SEQUENCE [LARGE SCALE GENOMIC DNA]</scope>
    <source>
        <strain evidence="1 3">C57BL/6J</strain>
    </source>
</reference>
<evidence type="ECO:0000313" key="2">
    <source>
        <dbReference type="MGI" id="MGI:1913978"/>
    </source>
</evidence>
<dbReference type="AlphaFoldDB" id="A0A286YCJ9"/>
<dbReference type="Bgee" id="ENSMUSG00000021432">
    <property type="expression patterns" value="Expressed in renal medulla collecting duct and 248 other cell types or tissues"/>
</dbReference>
<evidence type="ECO:0000313" key="3">
    <source>
        <dbReference type="Proteomes" id="UP000000589"/>
    </source>
</evidence>
<dbReference type="MGI" id="MGI:1913978">
    <property type="gene designation" value="Slc35b3"/>
</dbReference>
<reference evidence="1" key="4">
    <citation type="submission" date="2025-09" db="UniProtKB">
        <authorList>
            <consortium name="Ensembl"/>
        </authorList>
    </citation>
    <scope>IDENTIFICATION</scope>
    <source>
        <strain evidence="1">C57BL/6J</strain>
    </source>
</reference>
<dbReference type="GeneTree" id="ENSGT00940000157040"/>
<dbReference type="VEuPathDB" id="HostDB:ENSMUSG00000021432"/>
<dbReference type="Antibodypedia" id="24732">
    <property type="antibodies" value="9 antibodies from 5 providers"/>
</dbReference>
<dbReference type="Proteomes" id="UP000000589">
    <property type="component" value="Chromosome 13"/>
</dbReference>
<gene>
    <name evidence="1 2" type="primary">Slc35b3</name>
</gene>
<protein>
    <submittedName>
        <fullName evidence="1">Solute carrier family 35, member B3</fullName>
    </submittedName>
</protein>
<accession>A0A286YCJ9</accession>
<dbReference type="Ensembl" id="ENSMUST00000224429.2">
    <property type="protein sequence ID" value="ENSMUSP00000153010.2"/>
    <property type="gene ID" value="ENSMUSG00000021432.16"/>
</dbReference>
<keyword evidence="3" id="KW-1185">Reference proteome</keyword>
<dbReference type="ExpressionAtlas" id="A0A286YCJ9">
    <property type="expression patterns" value="baseline and differential"/>
</dbReference>
<organism evidence="1 3">
    <name type="scientific">Mus musculus</name>
    <name type="common">Mouse</name>
    <dbReference type="NCBI Taxonomy" id="10090"/>
    <lineage>
        <taxon>Eukaryota</taxon>
        <taxon>Metazoa</taxon>
        <taxon>Chordata</taxon>
        <taxon>Craniata</taxon>
        <taxon>Vertebrata</taxon>
        <taxon>Euteleostomi</taxon>
        <taxon>Mammalia</taxon>
        <taxon>Eutheria</taxon>
        <taxon>Euarchontoglires</taxon>
        <taxon>Glires</taxon>
        <taxon>Rodentia</taxon>
        <taxon>Myomorpha</taxon>
        <taxon>Muroidea</taxon>
        <taxon>Muridae</taxon>
        <taxon>Murinae</taxon>
        <taxon>Mus</taxon>
        <taxon>Mus</taxon>
    </lineage>
</organism>
<name>A0A286YCJ9_MOUSE</name>
<dbReference type="AGR" id="MGI:1913978"/>
<evidence type="ECO:0000313" key="1">
    <source>
        <dbReference type="Ensembl" id="ENSMUSP00000153010.2"/>
    </source>
</evidence>
<proteinExistence type="predicted"/>